<organism evidence="1 2">
    <name type="scientific">Prochlorothrix hollandica PCC 9006 = CALU 1027</name>
    <dbReference type="NCBI Taxonomy" id="317619"/>
    <lineage>
        <taxon>Bacteria</taxon>
        <taxon>Bacillati</taxon>
        <taxon>Cyanobacteriota</taxon>
        <taxon>Cyanophyceae</taxon>
        <taxon>Prochlorotrichales</taxon>
        <taxon>Prochlorotrichaceae</taxon>
        <taxon>Prochlorothrix</taxon>
    </lineage>
</organism>
<gene>
    <name evidence="1" type="ORF">PROH_14605</name>
</gene>
<evidence type="ECO:0000313" key="2">
    <source>
        <dbReference type="Proteomes" id="UP000034681"/>
    </source>
</evidence>
<dbReference type="STRING" id="317619.GCA_000332315_02042"/>
<keyword evidence="2" id="KW-1185">Reference proteome</keyword>
<dbReference type="OrthoDB" id="5769308at2"/>
<evidence type="ECO:0008006" key="3">
    <source>
        <dbReference type="Google" id="ProtNLM"/>
    </source>
</evidence>
<dbReference type="InterPro" id="IPR002636">
    <property type="entry name" value="DUF29"/>
</dbReference>
<dbReference type="Pfam" id="PF01724">
    <property type="entry name" value="DUF29"/>
    <property type="match status" value="1"/>
</dbReference>
<comment type="caution">
    <text evidence="1">The sequence shown here is derived from an EMBL/GenBank/DDBJ whole genome shotgun (WGS) entry which is preliminary data.</text>
</comment>
<proteinExistence type="predicted"/>
<protein>
    <recommendedName>
        <fullName evidence="3">DUF29 domain-containing protein</fullName>
    </recommendedName>
</protein>
<accession>A0A0M2PWI8</accession>
<dbReference type="AlphaFoldDB" id="A0A0M2PWI8"/>
<dbReference type="PANTHER" id="PTHR34235:SF3">
    <property type="entry name" value="SLR1203 PROTEIN"/>
    <property type="match status" value="1"/>
</dbReference>
<evidence type="ECO:0000313" key="1">
    <source>
        <dbReference type="EMBL" id="KKI99033.1"/>
    </source>
</evidence>
<name>A0A0M2PWI8_PROHO</name>
<sequence length="146" mass="17014">MNSSLYELDYVLWLESTVDCLQSGDWEGIDRLNLIEELEALGRGERRAVASLLKQILIHLLLYQYGVTEQERNRKHWAAELVNFRDQLQRYVASQTLKNYAQSELTVVYKVARLFVERKTELDGLPLACPYSLVQILDEAFYGEVR</sequence>
<dbReference type="PANTHER" id="PTHR34235">
    <property type="entry name" value="SLR1203 PROTEIN-RELATED"/>
    <property type="match status" value="1"/>
</dbReference>
<dbReference type="RefSeq" id="WP_016925713.1">
    <property type="nucleotide sequence ID" value="NZ_KB235937.1"/>
</dbReference>
<dbReference type="Proteomes" id="UP000034681">
    <property type="component" value="Unassembled WGS sequence"/>
</dbReference>
<dbReference type="eggNOG" id="COG2442">
    <property type="taxonomic scope" value="Bacteria"/>
</dbReference>
<reference evidence="1" key="1">
    <citation type="submission" date="2012-04" db="EMBL/GenBank/DDBJ databases">
        <authorList>
            <person name="Borisov I.G."/>
            <person name="Ivanikova N.V."/>
            <person name="Pinevich A.V."/>
        </authorList>
    </citation>
    <scope>NUCLEOTIDE SEQUENCE</scope>
    <source>
        <strain evidence="1">CALU 1027</strain>
    </source>
</reference>
<dbReference type="EMBL" id="AJTX02000006">
    <property type="protein sequence ID" value="KKI99033.1"/>
    <property type="molecule type" value="Genomic_DNA"/>
</dbReference>
<dbReference type="Gene3D" id="1.20.1220.20">
    <property type="entry name" value="Uncharcterised protein PF01724"/>
    <property type="match status" value="1"/>
</dbReference>